<feature type="transmembrane region" description="Helical" evidence="8">
    <location>
        <begin position="253"/>
        <end position="271"/>
    </location>
</feature>
<feature type="transmembrane region" description="Helical" evidence="8">
    <location>
        <begin position="99"/>
        <end position="117"/>
    </location>
</feature>
<evidence type="ECO:0000313" key="10">
    <source>
        <dbReference type="EMBL" id="AEI09128.1"/>
    </source>
</evidence>
<evidence type="ECO:0000256" key="3">
    <source>
        <dbReference type="ARBA" id="ARBA00022475"/>
    </source>
</evidence>
<sequence length="461" mass="50573">MLTSFPSPHPRVSSGTATEPGGRGRWISDRGGRDREGAACLEKAHLDTHPLEAGGRQYGESPRGTSTRRGSLTTVHTPTAQSAQPAGGKRVAWADTAKGFSILAVCLMHVVTLVPGGMETSWGAAKTVLDPLRMPLFFLVSGLFAHRVIERSFPDLWFRRLWFLLVPYVIFTPVVAANRLYIDGKLFSNPPPSITAPSRIPGLPVRLDMHAILTHMDYEAVFKAILFGDPGLWFLYALMLYNIAAWSVRKLPVWLAVALSFTPAYFGSVAGLMSHQGIRQVLTYLPIFFIGLFFRKAIFRLANHAFSLPTILITAGLFIASEVINYALDHSVFAEWDDTIAALTVGTGLLRIFAAIPFGIVFASWLAQTPIVAPVLKAIGRHTLPIYVSHQSALGYGFFLLAAYQAQEAEFVEIFEQPISQIYLGFVICAISGFAFYGLSKVPVLGWVLNPPSLRPKAAQR</sequence>
<feature type="compositionally biased region" description="Polar residues" evidence="7">
    <location>
        <begin position="75"/>
        <end position="84"/>
    </location>
</feature>
<feature type="transmembrane region" description="Helical" evidence="8">
    <location>
        <begin position="340"/>
        <end position="363"/>
    </location>
</feature>
<dbReference type="Proteomes" id="UP000000492">
    <property type="component" value="Chromosome"/>
</dbReference>
<feature type="compositionally biased region" description="Low complexity" evidence="7">
    <location>
        <begin position="59"/>
        <end position="74"/>
    </location>
</feature>
<feature type="transmembrane region" description="Helical" evidence="8">
    <location>
        <begin position="132"/>
        <end position="149"/>
    </location>
</feature>
<dbReference type="PANTHER" id="PTHR40074:SF2">
    <property type="entry name" value="O-ACETYLTRANSFERASE WECH"/>
    <property type="match status" value="1"/>
</dbReference>
<feature type="transmembrane region" description="Helical" evidence="8">
    <location>
        <begin position="384"/>
        <end position="406"/>
    </location>
</feature>
<feature type="region of interest" description="Disordered" evidence="7">
    <location>
        <begin position="1"/>
        <end position="34"/>
    </location>
</feature>
<dbReference type="InterPro" id="IPR002656">
    <property type="entry name" value="Acyl_transf_3_dom"/>
</dbReference>
<comment type="similarity">
    <text evidence="2">Belongs to the acyltransferase 3 family.</text>
</comment>
<evidence type="ECO:0000256" key="4">
    <source>
        <dbReference type="ARBA" id="ARBA00022692"/>
    </source>
</evidence>
<feature type="transmembrane region" description="Helical" evidence="8">
    <location>
        <begin position="220"/>
        <end position="241"/>
    </location>
</feature>
<dbReference type="KEGG" id="crd:CRES_0772"/>
<name>F8DZY9_CORRG</name>
<accession>F8DZY9</accession>
<dbReference type="Pfam" id="PF01757">
    <property type="entry name" value="Acyl_transf_3"/>
    <property type="match status" value="1"/>
</dbReference>
<evidence type="ECO:0000313" key="11">
    <source>
        <dbReference type="Proteomes" id="UP000000492"/>
    </source>
</evidence>
<feature type="transmembrane region" description="Helical" evidence="8">
    <location>
        <begin position="418"/>
        <end position="439"/>
    </location>
</feature>
<comment type="subcellular location">
    <subcellularLocation>
        <location evidence="1">Cell membrane</location>
        <topology evidence="1">Multi-pass membrane protein</topology>
    </subcellularLocation>
</comment>
<evidence type="ECO:0000256" key="7">
    <source>
        <dbReference type="SAM" id="MobiDB-lite"/>
    </source>
</evidence>
<feature type="region of interest" description="Disordered" evidence="7">
    <location>
        <begin position="50"/>
        <end position="88"/>
    </location>
</feature>
<protein>
    <submittedName>
        <fullName evidence="10">Membrane protein</fullName>
    </submittedName>
</protein>
<dbReference type="GO" id="GO:0005886">
    <property type="term" value="C:plasma membrane"/>
    <property type="evidence" value="ECO:0007669"/>
    <property type="project" value="UniProtKB-SubCell"/>
</dbReference>
<feature type="transmembrane region" description="Helical" evidence="8">
    <location>
        <begin position="306"/>
        <end position="328"/>
    </location>
</feature>
<dbReference type="AlphaFoldDB" id="F8DZY9"/>
<organism evidence="10 11">
    <name type="scientific">Corynebacterium resistens (strain DSM 45100 / JCM 12819 / GTC 2026 / SICGH 158)</name>
    <dbReference type="NCBI Taxonomy" id="662755"/>
    <lineage>
        <taxon>Bacteria</taxon>
        <taxon>Bacillati</taxon>
        <taxon>Actinomycetota</taxon>
        <taxon>Actinomycetes</taxon>
        <taxon>Mycobacteriales</taxon>
        <taxon>Corynebacteriaceae</taxon>
        <taxon>Corynebacterium</taxon>
    </lineage>
</organism>
<dbReference type="PANTHER" id="PTHR40074">
    <property type="entry name" value="O-ACETYLTRANSFERASE WECH"/>
    <property type="match status" value="1"/>
</dbReference>
<evidence type="ECO:0000256" key="1">
    <source>
        <dbReference type="ARBA" id="ARBA00004651"/>
    </source>
</evidence>
<keyword evidence="4 8" id="KW-0812">Transmembrane</keyword>
<dbReference type="eggNOG" id="COG4763">
    <property type="taxonomic scope" value="Bacteria"/>
</dbReference>
<evidence type="ECO:0000256" key="6">
    <source>
        <dbReference type="ARBA" id="ARBA00023136"/>
    </source>
</evidence>
<feature type="transmembrane region" description="Helical" evidence="8">
    <location>
        <begin position="161"/>
        <end position="182"/>
    </location>
</feature>
<dbReference type="EMBL" id="CP002857">
    <property type="protein sequence ID" value="AEI09128.1"/>
    <property type="molecule type" value="Genomic_DNA"/>
</dbReference>
<keyword evidence="5 8" id="KW-1133">Transmembrane helix</keyword>
<keyword evidence="11" id="KW-1185">Reference proteome</keyword>
<gene>
    <name evidence="10" type="ordered locus">CRES_0772</name>
</gene>
<proteinExistence type="inferred from homology"/>
<evidence type="ECO:0000259" key="9">
    <source>
        <dbReference type="Pfam" id="PF01757"/>
    </source>
</evidence>
<dbReference type="HOGENOM" id="CLU_050657_0_0_11"/>
<evidence type="ECO:0000256" key="2">
    <source>
        <dbReference type="ARBA" id="ARBA00007400"/>
    </source>
</evidence>
<feature type="domain" description="Acyltransferase 3" evidence="9">
    <location>
        <begin position="92"/>
        <end position="437"/>
    </location>
</feature>
<dbReference type="STRING" id="662755.CRES_0772"/>
<keyword evidence="6 8" id="KW-0472">Membrane</keyword>
<evidence type="ECO:0000256" key="8">
    <source>
        <dbReference type="SAM" id="Phobius"/>
    </source>
</evidence>
<feature type="transmembrane region" description="Helical" evidence="8">
    <location>
        <begin position="277"/>
        <end position="294"/>
    </location>
</feature>
<reference evidence="10 11" key="1">
    <citation type="journal article" date="2012" name="BMC Genomics">
        <title>Complete genome sequence, lifestyle, and multi-drug resistance of the human pathogen Corynebacterium resistens DSM 45100 isolated from blood samples of a leukemia patient.</title>
        <authorList>
            <person name="Schroder J."/>
            <person name="Maus I."/>
            <person name="Meyer K."/>
            <person name="Wordemann S."/>
            <person name="Blom J."/>
            <person name="Jaenicke S."/>
            <person name="Schneider J."/>
            <person name="Trost E."/>
            <person name="Tauch A."/>
        </authorList>
    </citation>
    <scope>NUCLEOTIDE SEQUENCE [LARGE SCALE GENOMIC DNA]</scope>
    <source>
        <strain evidence="11">DSM 45100 / JCM 12819 / CCUG 50093 / GTC 2026 / SICGH 158</strain>
    </source>
</reference>
<dbReference type="GO" id="GO:0016413">
    <property type="term" value="F:O-acetyltransferase activity"/>
    <property type="evidence" value="ECO:0007669"/>
    <property type="project" value="TreeGrafter"/>
</dbReference>
<evidence type="ECO:0000256" key="5">
    <source>
        <dbReference type="ARBA" id="ARBA00022989"/>
    </source>
</evidence>
<keyword evidence="3" id="KW-1003">Cell membrane</keyword>
<dbReference type="GO" id="GO:0009246">
    <property type="term" value="P:enterobacterial common antigen biosynthetic process"/>
    <property type="evidence" value="ECO:0007669"/>
    <property type="project" value="TreeGrafter"/>
</dbReference>